<sequence>MLFKTPRGTKDILPPETILWQTIEGQAKRIFSLYAFQEIRTPVIEETGLFLRSLGDLSDIVQKQMFLIKKESDSFVLRPEATASVIRAYIESGTYHTSPLVKWFYIGPMFRAERPQKGRLRQFHHIGCEAIGSYSPGLDAELIRLAVHILREAGISGFEVAVNTLGCANDKKRLAINLKEVLLPKKQMFCEDCQGRMERNVFRVLDCKNAQCRENVAALSIDTGRVCQDCRDHFESVKKALAAFGVTFRVDPLLVRGLDYYTKTVFEIKHPGLGAQDAIGAGGRYDNLVGELGGPEKGAVGFALGVERMLLARGSKEENGVEGLDCYIIGLGDATAAKCQGLMNTLREAGIATDTDYTDGSLKSALRKAGALKAKTCVIVGDNELAKGVGLLKDMMKRTQIEVPLDRIVQQVKETLC</sequence>
<dbReference type="OrthoDB" id="9800814at2"/>
<dbReference type="SUPFAM" id="SSF55681">
    <property type="entry name" value="Class II aaRS and biotin synthetases"/>
    <property type="match status" value="1"/>
</dbReference>
<keyword evidence="3 9" id="KW-0436">Ligase</keyword>
<dbReference type="GO" id="GO:0004821">
    <property type="term" value="F:histidine-tRNA ligase activity"/>
    <property type="evidence" value="ECO:0007669"/>
    <property type="project" value="UniProtKB-UniRule"/>
</dbReference>
<proteinExistence type="inferred from homology"/>
<comment type="similarity">
    <text evidence="1 9">Belongs to the class-II aminoacyl-tRNA synthetase family.</text>
</comment>
<evidence type="ECO:0000256" key="9">
    <source>
        <dbReference type="HAMAP-Rule" id="MF_00127"/>
    </source>
</evidence>
<dbReference type="InterPro" id="IPR004516">
    <property type="entry name" value="HisRS/HisZ"/>
</dbReference>
<protein>
    <recommendedName>
        <fullName evidence="9">Histidine--tRNA ligase</fullName>
        <ecNumber evidence="9">6.1.1.21</ecNumber>
    </recommendedName>
    <alternativeName>
        <fullName evidence="9">Histidyl-tRNA synthetase</fullName>
        <shortName evidence="9">HisRS</shortName>
    </alternativeName>
</protein>
<evidence type="ECO:0000313" key="13">
    <source>
        <dbReference type="Proteomes" id="UP000287243"/>
    </source>
</evidence>
<dbReference type="RefSeq" id="WP_128699726.1">
    <property type="nucleotide sequence ID" value="NZ_CP019384.1"/>
</dbReference>
<dbReference type="EC" id="6.1.1.21" evidence="9"/>
<dbReference type="SUPFAM" id="SSF52954">
    <property type="entry name" value="Class II aaRS ABD-related"/>
    <property type="match status" value="1"/>
</dbReference>
<comment type="subunit">
    <text evidence="2 9">Homodimer.</text>
</comment>
<reference evidence="12 13" key="1">
    <citation type="submission" date="2017-01" db="EMBL/GenBank/DDBJ databases">
        <title>First insights into the biology of 'candidatus Vampirococcus archaeovorus'.</title>
        <authorList>
            <person name="Kizina J."/>
            <person name="Jordan S."/>
            <person name="Stueber K."/>
            <person name="Reinhardt R."/>
            <person name="Harder J."/>
        </authorList>
    </citation>
    <scope>NUCLEOTIDE SEQUENCE [LARGE SCALE GENOMIC DNA]</scope>
    <source>
        <strain evidence="12 13">LiM</strain>
    </source>
</reference>
<evidence type="ECO:0000259" key="11">
    <source>
        <dbReference type="PROSITE" id="PS50862"/>
    </source>
</evidence>
<dbReference type="PANTHER" id="PTHR43707">
    <property type="entry name" value="HISTIDYL-TRNA SYNTHETASE"/>
    <property type="match status" value="1"/>
</dbReference>
<evidence type="ECO:0000313" key="12">
    <source>
        <dbReference type="EMBL" id="QAT17084.1"/>
    </source>
</evidence>
<feature type="binding site" evidence="10">
    <location>
        <position position="111"/>
    </location>
    <ligand>
        <name>L-histidine</name>
        <dbReference type="ChEBI" id="CHEBI:57595"/>
    </ligand>
</feature>
<evidence type="ECO:0000256" key="1">
    <source>
        <dbReference type="ARBA" id="ARBA00008226"/>
    </source>
</evidence>
<dbReference type="PANTHER" id="PTHR43707:SF1">
    <property type="entry name" value="HISTIDINE--TRNA LIGASE, MITOCHONDRIAL-RELATED"/>
    <property type="match status" value="1"/>
</dbReference>
<dbReference type="Pfam" id="PF03129">
    <property type="entry name" value="HGTP_anticodon"/>
    <property type="match status" value="1"/>
</dbReference>
<dbReference type="Gene3D" id="3.30.930.10">
    <property type="entry name" value="Bira Bifunctional Protein, Domain 2"/>
    <property type="match status" value="1"/>
</dbReference>
<dbReference type="CDD" id="cd00773">
    <property type="entry name" value="HisRS-like_core"/>
    <property type="match status" value="1"/>
</dbReference>
<dbReference type="Proteomes" id="UP000287243">
    <property type="component" value="Chromosome"/>
</dbReference>
<dbReference type="PIRSF" id="PIRSF001549">
    <property type="entry name" value="His-tRNA_synth"/>
    <property type="match status" value="1"/>
</dbReference>
<gene>
    <name evidence="9" type="primary">hisS</name>
    <name evidence="12" type="ORF">BU251_04705</name>
</gene>
<evidence type="ECO:0000256" key="7">
    <source>
        <dbReference type="ARBA" id="ARBA00023146"/>
    </source>
</evidence>
<feature type="binding site" evidence="10">
    <location>
        <begin position="260"/>
        <end position="261"/>
    </location>
    <ligand>
        <name>L-histidine</name>
        <dbReference type="ChEBI" id="CHEBI:57595"/>
    </ligand>
</feature>
<keyword evidence="9" id="KW-0963">Cytoplasm</keyword>
<evidence type="ECO:0000256" key="6">
    <source>
        <dbReference type="ARBA" id="ARBA00022917"/>
    </source>
</evidence>
<dbReference type="GO" id="GO:0005737">
    <property type="term" value="C:cytoplasm"/>
    <property type="evidence" value="ECO:0007669"/>
    <property type="project" value="UniProtKB-SubCell"/>
</dbReference>
<name>A0A410P531_VELA1</name>
<dbReference type="CDD" id="cd00859">
    <property type="entry name" value="HisRS_anticodon"/>
    <property type="match status" value="1"/>
</dbReference>
<dbReference type="HAMAP" id="MF_00127">
    <property type="entry name" value="His_tRNA_synth"/>
    <property type="match status" value="1"/>
</dbReference>
<dbReference type="InterPro" id="IPR036621">
    <property type="entry name" value="Anticodon-bd_dom_sf"/>
</dbReference>
<dbReference type="NCBIfam" id="TIGR00442">
    <property type="entry name" value="hisS"/>
    <property type="match status" value="1"/>
</dbReference>
<dbReference type="InterPro" id="IPR006195">
    <property type="entry name" value="aa-tRNA-synth_II"/>
</dbReference>
<evidence type="ECO:0000256" key="10">
    <source>
        <dbReference type="PIRSR" id="PIRSR001549-1"/>
    </source>
</evidence>
<feature type="domain" description="Aminoacyl-transfer RNA synthetases class-II family profile" evidence="11">
    <location>
        <begin position="1"/>
        <end position="312"/>
    </location>
</feature>
<comment type="subcellular location">
    <subcellularLocation>
        <location evidence="9">Cytoplasm</location>
    </subcellularLocation>
</comment>
<evidence type="ECO:0000256" key="4">
    <source>
        <dbReference type="ARBA" id="ARBA00022741"/>
    </source>
</evidence>
<keyword evidence="7 9" id="KW-0030">Aminoacyl-tRNA synthetase</keyword>
<dbReference type="GO" id="GO:0006427">
    <property type="term" value="P:histidyl-tRNA aminoacylation"/>
    <property type="evidence" value="ECO:0007669"/>
    <property type="project" value="UniProtKB-UniRule"/>
</dbReference>
<dbReference type="Gene3D" id="3.40.50.800">
    <property type="entry name" value="Anticodon-binding domain"/>
    <property type="match status" value="1"/>
</dbReference>
<dbReference type="InterPro" id="IPR045864">
    <property type="entry name" value="aa-tRNA-synth_II/BPL/LPL"/>
</dbReference>
<comment type="catalytic activity">
    <reaction evidence="8 9">
        <text>tRNA(His) + L-histidine + ATP = L-histidyl-tRNA(His) + AMP + diphosphate + H(+)</text>
        <dbReference type="Rhea" id="RHEA:17313"/>
        <dbReference type="Rhea" id="RHEA-COMP:9665"/>
        <dbReference type="Rhea" id="RHEA-COMP:9689"/>
        <dbReference type="ChEBI" id="CHEBI:15378"/>
        <dbReference type="ChEBI" id="CHEBI:30616"/>
        <dbReference type="ChEBI" id="CHEBI:33019"/>
        <dbReference type="ChEBI" id="CHEBI:57595"/>
        <dbReference type="ChEBI" id="CHEBI:78442"/>
        <dbReference type="ChEBI" id="CHEBI:78527"/>
        <dbReference type="ChEBI" id="CHEBI:456215"/>
        <dbReference type="EC" id="6.1.1.21"/>
    </reaction>
</comment>
<organism evidence="12 13">
    <name type="scientific">Velamenicoccus archaeovorus</name>
    <dbReference type="NCBI Taxonomy" id="1930593"/>
    <lineage>
        <taxon>Bacteria</taxon>
        <taxon>Pseudomonadati</taxon>
        <taxon>Candidatus Omnitrophota</taxon>
        <taxon>Candidatus Velamenicoccus</taxon>
    </lineage>
</organism>
<dbReference type="Pfam" id="PF13393">
    <property type="entry name" value="tRNA-synt_His"/>
    <property type="match status" value="1"/>
</dbReference>
<dbReference type="InterPro" id="IPR033656">
    <property type="entry name" value="HisRS_anticodon"/>
</dbReference>
<dbReference type="InterPro" id="IPR015807">
    <property type="entry name" value="His-tRNA-ligase"/>
</dbReference>
<dbReference type="GO" id="GO:0005524">
    <property type="term" value="F:ATP binding"/>
    <property type="evidence" value="ECO:0007669"/>
    <property type="project" value="UniProtKB-UniRule"/>
</dbReference>
<keyword evidence="13" id="KW-1185">Reference proteome</keyword>
<dbReference type="InterPro" id="IPR004154">
    <property type="entry name" value="Anticodon-bd"/>
</dbReference>
<feature type="binding site" evidence="10">
    <location>
        <begin position="80"/>
        <end position="82"/>
    </location>
    <ligand>
        <name>L-histidine</name>
        <dbReference type="ChEBI" id="CHEBI:57595"/>
    </ligand>
</feature>
<feature type="binding site" evidence="10">
    <location>
        <position position="256"/>
    </location>
    <ligand>
        <name>L-histidine</name>
        <dbReference type="ChEBI" id="CHEBI:57595"/>
    </ligand>
</feature>
<dbReference type="InterPro" id="IPR041715">
    <property type="entry name" value="HisRS-like_core"/>
</dbReference>
<feature type="binding site" evidence="10">
    <location>
        <position position="129"/>
    </location>
    <ligand>
        <name>L-histidine</name>
        <dbReference type="ChEBI" id="CHEBI:57595"/>
    </ligand>
</feature>
<dbReference type="KEGG" id="vai:BU251_04705"/>
<keyword evidence="5 9" id="KW-0067">ATP-binding</keyword>
<accession>A0A410P531</accession>
<evidence type="ECO:0000256" key="2">
    <source>
        <dbReference type="ARBA" id="ARBA00011738"/>
    </source>
</evidence>
<dbReference type="AlphaFoldDB" id="A0A410P531"/>
<evidence type="ECO:0000256" key="8">
    <source>
        <dbReference type="ARBA" id="ARBA00047639"/>
    </source>
</evidence>
<dbReference type="PROSITE" id="PS50862">
    <property type="entry name" value="AA_TRNA_LIGASE_II"/>
    <property type="match status" value="1"/>
</dbReference>
<keyword evidence="4 9" id="KW-0547">Nucleotide-binding</keyword>
<evidence type="ECO:0000256" key="3">
    <source>
        <dbReference type="ARBA" id="ARBA00022598"/>
    </source>
</evidence>
<keyword evidence="6 9" id="KW-0648">Protein biosynthesis</keyword>
<evidence type="ECO:0000256" key="5">
    <source>
        <dbReference type="ARBA" id="ARBA00022840"/>
    </source>
</evidence>
<dbReference type="EMBL" id="CP019384">
    <property type="protein sequence ID" value="QAT17084.1"/>
    <property type="molecule type" value="Genomic_DNA"/>
</dbReference>